<evidence type="ECO:0000313" key="8">
    <source>
        <dbReference type="Proteomes" id="UP000053647"/>
    </source>
</evidence>
<evidence type="ECO:0000256" key="4">
    <source>
        <dbReference type="ARBA" id="ARBA00023136"/>
    </source>
</evidence>
<accession>A0A0C9SZN9</accession>
<feature type="compositionally biased region" description="Pro residues" evidence="5">
    <location>
        <begin position="246"/>
        <end position="255"/>
    </location>
</feature>
<dbReference type="GO" id="GO:0016020">
    <property type="term" value="C:membrane"/>
    <property type="evidence" value="ECO:0007669"/>
    <property type="project" value="UniProtKB-SubCell"/>
</dbReference>
<keyword evidence="4 6" id="KW-0472">Membrane</keyword>
<sequence length="502" mass="52477">MTTHTVNMTNNCGFGVPTLDQIPSITLATGSQSYTNGTVQAGAFLNTGYCGPNGGNCTTVDVSMNDTISTVVVDLIPTHVFTVPVGFTYFNGCDGAGVSCLTSDCVNAIRDPSQTTGIVTCSMPGAFWLHFVPPAPTSASSSNNTAVIAGAVGGTVGGLAILLIAGVMCFFCRRRRRRRNQEEEHDDDVVEYAVPAPYSAQPSYPVLASKRNQGSLQNINSAATIPSDYSGTTSPPSQQSGGVRPLPLPPQPPNSTAPGAPASDVGGSHRRVDLDRIIEGLAERFGWTAPPPGMDSLPPPGFPRRAASLHAAEIFASFSRHNGTPAPTSASSSNNTAVIAGAVGGTVGGLAILLIAGVMCFFCRRRRRRRNQEEEHDDDVVEYAVPAPYSAQPSYPVLASKRNHGSLQNINSAATIPSDYSGTTSPPSQQSGGVRPLPLPPQPPNSTAPGAPASDVGGSHRRVDLDRIIEGLAERFGWTAPPPGMDSLPPPGRPLSQLPEYR</sequence>
<feature type="transmembrane region" description="Helical" evidence="6">
    <location>
        <begin position="338"/>
        <end position="362"/>
    </location>
</feature>
<feature type="region of interest" description="Disordered" evidence="5">
    <location>
        <begin position="414"/>
        <end position="502"/>
    </location>
</feature>
<evidence type="ECO:0000256" key="1">
    <source>
        <dbReference type="ARBA" id="ARBA00004167"/>
    </source>
</evidence>
<dbReference type="Gene3D" id="1.20.5.900">
    <property type="entry name" value="transmembrane domain of human cd4"/>
    <property type="match status" value="2"/>
</dbReference>
<name>A0A0C9SZN9_PAXIN</name>
<evidence type="ECO:0000256" key="3">
    <source>
        <dbReference type="ARBA" id="ARBA00022989"/>
    </source>
</evidence>
<evidence type="ECO:0000313" key="7">
    <source>
        <dbReference type="EMBL" id="KIJ15609.1"/>
    </source>
</evidence>
<evidence type="ECO:0000256" key="2">
    <source>
        <dbReference type="ARBA" id="ARBA00022692"/>
    </source>
</evidence>
<dbReference type="EMBL" id="KN819336">
    <property type="protein sequence ID" value="KIJ15609.1"/>
    <property type="molecule type" value="Genomic_DNA"/>
</dbReference>
<feature type="compositionally biased region" description="Polar residues" evidence="5">
    <location>
        <begin position="223"/>
        <end position="241"/>
    </location>
</feature>
<proteinExistence type="predicted"/>
<dbReference type="AlphaFoldDB" id="A0A0C9SZN9"/>
<dbReference type="OrthoDB" id="3342934at2759"/>
<dbReference type="PANTHER" id="PTHR15549">
    <property type="entry name" value="PAIRED IMMUNOGLOBULIN-LIKE TYPE 2 RECEPTOR"/>
    <property type="match status" value="1"/>
</dbReference>
<keyword evidence="2 6" id="KW-0812">Transmembrane</keyword>
<organism evidence="7 8">
    <name type="scientific">Paxillus involutus ATCC 200175</name>
    <dbReference type="NCBI Taxonomy" id="664439"/>
    <lineage>
        <taxon>Eukaryota</taxon>
        <taxon>Fungi</taxon>
        <taxon>Dikarya</taxon>
        <taxon>Basidiomycota</taxon>
        <taxon>Agaricomycotina</taxon>
        <taxon>Agaricomycetes</taxon>
        <taxon>Agaricomycetidae</taxon>
        <taxon>Boletales</taxon>
        <taxon>Paxilineae</taxon>
        <taxon>Paxillaceae</taxon>
        <taxon>Paxillus</taxon>
    </lineage>
</organism>
<keyword evidence="8" id="KW-1185">Reference proteome</keyword>
<dbReference type="GO" id="GO:0071944">
    <property type="term" value="C:cell periphery"/>
    <property type="evidence" value="ECO:0007669"/>
    <property type="project" value="UniProtKB-ARBA"/>
</dbReference>
<feature type="region of interest" description="Disordered" evidence="5">
    <location>
        <begin position="223"/>
        <end position="268"/>
    </location>
</feature>
<feature type="compositionally biased region" description="Basic and acidic residues" evidence="5">
    <location>
        <begin position="461"/>
        <end position="473"/>
    </location>
</feature>
<evidence type="ECO:0000256" key="6">
    <source>
        <dbReference type="SAM" id="Phobius"/>
    </source>
</evidence>
<feature type="transmembrane region" description="Helical" evidence="6">
    <location>
        <begin position="146"/>
        <end position="171"/>
    </location>
</feature>
<dbReference type="InterPro" id="IPR051694">
    <property type="entry name" value="Immunoregulatory_rcpt-like"/>
</dbReference>
<evidence type="ECO:0000256" key="5">
    <source>
        <dbReference type="SAM" id="MobiDB-lite"/>
    </source>
</evidence>
<feature type="compositionally biased region" description="Polar residues" evidence="5">
    <location>
        <begin position="414"/>
        <end position="432"/>
    </location>
</feature>
<gene>
    <name evidence="7" type="ORF">PAXINDRAFT_180636</name>
</gene>
<protein>
    <submittedName>
        <fullName evidence="7">Uncharacterized protein</fullName>
    </submittedName>
</protein>
<reference evidence="7 8" key="1">
    <citation type="submission" date="2014-06" db="EMBL/GenBank/DDBJ databases">
        <authorList>
            <consortium name="DOE Joint Genome Institute"/>
            <person name="Kuo A."/>
            <person name="Kohler A."/>
            <person name="Nagy L.G."/>
            <person name="Floudas D."/>
            <person name="Copeland A."/>
            <person name="Barry K.W."/>
            <person name="Cichocki N."/>
            <person name="Veneault-Fourrey C."/>
            <person name="LaButti K."/>
            <person name="Lindquist E.A."/>
            <person name="Lipzen A."/>
            <person name="Lundell T."/>
            <person name="Morin E."/>
            <person name="Murat C."/>
            <person name="Sun H."/>
            <person name="Tunlid A."/>
            <person name="Henrissat B."/>
            <person name="Grigoriev I.V."/>
            <person name="Hibbett D.S."/>
            <person name="Martin F."/>
            <person name="Nordberg H.P."/>
            <person name="Cantor M.N."/>
            <person name="Hua S.X."/>
        </authorList>
    </citation>
    <scope>NUCLEOTIDE SEQUENCE [LARGE SCALE GENOMIC DNA]</scope>
    <source>
        <strain evidence="7 8">ATCC 200175</strain>
    </source>
</reference>
<keyword evidence="3 6" id="KW-1133">Transmembrane helix</keyword>
<feature type="compositionally biased region" description="Pro residues" evidence="5">
    <location>
        <begin position="437"/>
        <end position="446"/>
    </location>
</feature>
<dbReference type="HOGENOM" id="CLU_543014_0_0_1"/>
<reference evidence="8" key="2">
    <citation type="submission" date="2015-01" db="EMBL/GenBank/DDBJ databases">
        <title>Evolutionary Origins and Diversification of the Mycorrhizal Mutualists.</title>
        <authorList>
            <consortium name="DOE Joint Genome Institute"/>
            <consortium name="Mycorrhizal Genomics Consortium"/>
            <person name="Kohler A."/>
            <person name="Kuo A."/>
            <person name="Nagy L.G."/>
            <person name="Floudas D."/>
            <person name="Copeland A."/>
            <person name="Barry K.W."/>
            <person name="Cichocki N."/>
            <person name="Veneault-Fourrey C."/>
            <person name="LaButti K."/>
            <person name="Lindquist E.A."/>
            <person name="Lipzen A."/>
            <person name="Lundell T."/>
            <person name="Morin E."/>
            <person name="Murat C."/>
            <person name="Riley R."/>
            <person name="Ohm R."/>
            <person name="Sun H."/>
            <person name="Tunlid A."/>
            <person name="Henrissat B."/>
            <person name="Grigoriev I.V."/>
            <person name="Hibbett D.S."/>
            <person name="Martin F."/>
        </authorList>
    </citation>
    <scope>NUCLEOTIDE SEQUENCE [LARGE SCALE GENOMIC DNA]</scope>
    <source>
        <strain evidence="8">ATCC 200175</strain>
    </source>
</reference>
<dbReference type="Proteomes" id="UP000053647">
    <property type="component" value="Unassembled WGS sequence"/>
</dbReference>
<dbReference type="PANTHER" id="PTHR15549:SF27">
    <property type="entry name" value="CHITIN-BINDING TYPE-1 DOMAIN-CONTAINING PROTEIN"/>
    <property type="match status" value="1"/>
</dbReference>
<comment type="subcellular location">
    <subcellularLocation>
        <location evidence="1">Membrane</location>
        <topology evidence="1">Single-pass membrane protein</topology>
    </subcellularLocation>
</comment>
<feature type="compositionally biased region" description="Pro residues" evidence="5">
    <location>
        <begin position="480"/>
        <end position="493"/>
    </location>
</feature>